<dbReference type="InterPro" id="IPR041616">
    <property type="entry name" value="PheRS_beta_core"/>
</dbReference>
<evidence type="ECO:0000259" key="18">
    <source>
        <dbReference type="PROSITE" id="PS51447"/>
    </source>
</evidence>
<dbReference type="Gene3D" id="3.50.40.10">
    <property type="entry name" value="Phenylalanyl-trna Synthetase, Chain B, domain 3"/>
    <property type="match status" value="1"/>
</dbReference>
<feature type="binding site" evidence="15">
    <location>
        <position position="470"/>
    </location>
    <ligand>
        <name>Mg(2+)</name>
        <dbReference type="ChEBI" id="CHEBI:18420"/>
        <note>shared with alpha subunit</note>
    </ligand>
</feature>
<dbReference type="SMART" id="SM00873">
    <property type="entry name" value="B3_4"/>
    <property type="match status" value="1"/>
</dbReference>
<comment type="similarity">
    <text evidence="2 15">Belongs to the phenylalanyl-tRNA synthetase beta subunit family. Type 1 subfamily.</text>
</comment>
<feature type="domain" description="FDX-ACB" evidence="18">
    <location>
        <begin position="707"/>
        <end position="800"/>
    </location>
</feature>
<dbReference type="SUPFAM" id="SSF56037">
    <property type="entry name" value="PheT/TilS domain"/>
    <property type="match status" value="1"/>
</dbReference>
<dbReference type="CDD" id="cd00769">
    <property type="entry name" value="PheRS_beta_core"/>
    <property type="match status" value="1"/>
</dbReference>
<dbReference type="NCBIfam" id="TIGR00472">
    <property type="entry name" value="pheT_bact"/>
    <property type="match status" value="1"/>
</dbReference>
<dbReference type="AlphaFoldDB" id="A0A0J1FK83"/>
<dbReference type="Gene3D" id="3.30.70.380">
    <property type="entry name" value="Ferrodoxin-fold anticodon-binding domain"/>
    <property type="match status" value="1"/>
</dbReference>
<dbReference type="CDD" id="cd02796">
    <property type="entry name" value="tRNA_bind_bactPheRS"/>
    <property type="match status" value="1"/>
</dbReference>
<dbReference type="Pfam" id="PF01588">
    <property type="entry name" value="tRNA_bind"/>
    <property type="match status" value="1"/>
</dbReference>
<feature type="binding site" evidence="15">
    <location>
        <position position="460"/>
    </location>
    <ligand>
        <name>Mg(2+)</name>
        <dbReference type="ChEBI" id="CHEBI:18420"/>
        <note>shared with alpha subunit</note>
    </ligand>
</feature>
<gene>
    <name evidence="15 20" type="primary">pheT</name>
    <name evidence="20" type="ORF">DEAC_c42530</name>
</gene>
<dbReference type="GO" id="GO:0000049">
    <property type="term" value="F:tRNA binding"/>
    <property type="evidence" value="ECO:0007669"/>
    <property type="project" value="UniProtKB-UniRule"/>
</dbReference>
<comment type="subcellular location">
    <subcellularLocation>
        <location evidence="1 15">Cytoplasm</location>
    </subcellularLocation>
</comment>
<evidence type="ECO:0000256" key="13">
    <source>
        <dbReference type="ARBA" id="ARBA00023146"/>
    </source>
</evidence>
<dbReference type="GO" id="GO:0000287">
    <property type="term" value="F:magnesium ion binding"/>
    <property type="evidence" value="ECO:0007669"/>
    <property type="project" value="UniProtKB-UniRule"/>
</dbReference>
<evidence type="ECO:0000256" key="2">
    <source>
        <dbReference type="ARBA" id="ARBA00008653"/>
    </source>
</evidence>
<comment type="subunit">
    <text evidence="3 15">Tetramer of two alpha and two beta subunits.</text>
</comment>
<dbReference type="PROSITE" id="PS51483">
    <property type="entry name" value="B5"/>
    <property type="match status" value="1"/>
</dbReference>
<dbReference type="FunFam" id="3.30.70.380:FF:000001">
    <property type="entry name" value="Phenylalanine--tRNA ligase beta subunit"/>
    <property type="match status" value="1"/>
</dbReference>
<reference evidence="20 21" key="1">
    <citation type="submission" date="2015-06" db="EMBL/GenBank/DDBJ databases">
        <title>Draft genome of the moderately acidophilic sulfate reducer Candidatus Desulfosporosinus acididurans strain M1.</title>
        <authorList>
            <person name="Poehlein A."/>
            <person name="Petzsch P."/>
            <person name="Johnson B.D."/>
            <person name="Schloemann M."/>
            <person name="Daniel R."/>
            <person name="Muehling M."/>
        </authorList>
    </citation>
    <scope>NUCLEOTIDE SEQUENCE [LARGE SCALE GENOMIC DNA]</scope>
    <source>
        <strain evidence="20 21">M1</strain>
    </source>
</reference>
<dbReference type="SMART" id="SM00874">
    <property type="entry name" value="B5"/>
    <property type="match status" value="1"/>
</dbReference>
<evidence type="ECO:0000313" key="20">
    <source>
        <dbReference type="EMBL" id="KLU63837.1"/>
    </source>
</evidence>
<keyword evidence="10 15" id="KW-0460">Magnesium</keyword>
<organism evidence="20 21">
    <name type="scientific">Desulfosporosinus acididurans</name>
    <dbReference type="NCBI Taxonomy" id="476652"/>
    <lineage>
        <taxon>Bacteria</taxon>
        <taxon>Bacillati</taxon>
        <taxon>Bacillota</taxon>
        <taxon>Clostridia</taxon>
        <taxon>Eubacteriales</taxon>
        <taxon>Desulfitobacteriaceae</taxon>
        <taxon>Desulfosporosinus</taxon>
    </lineage>
</organism>
<dbReference type="GO" id="GO:0016740">
    <property type="term" value="F:transferase activity"/>
    <property type="evidence" value="ECO:0007669"/>
    <property type="project" value="UniProtKB-ARBA"/>
</dbReference>
<dbReference type="HAMAP" id="MF_00283">
    <property type="entry name" value="Phe_tRNA_synth_beta1"/>
    <property type="match status" value="1"/>
</dbReference>
<dbReference type="EC" id="6.1.1.20" evidence="15"/>
<evidence type="ECO:0000256" key="15">
    <source>
        <dbReference type="HAMAP-Rule" id="MF_00283"/>
    </source>
</evidence>
<name>A0A0J1FK83_9FIRM</name>
<dbReference type="PATRIC" id="fig|476652.3.peg.4499"/>
<keyword evidence="11 16" id="KW-0694">RNA-binding</keyword>
<dbReference type="InterPro" id="IPR005121">
    <property type="entry name" value="Fdx_antiC-bd"/>
</dbReference>
<dbReference type="FunFam" id="2.40.50.140:FF:000045">
    <property type="entry name" value="Phenylalanine--tRNA ligase beta subunit"/>
    <property type="match status" value="1"/>
</dbReference>
<dbReference type="InterPro" id="IPR012340">
    <property type="entry name" value="NA-bd_OB-fold"/>
</dbReference>
<evidence type="ECO:0000256" key="11">
    <source>
        <dbReference type="ARBA" id="ARBA00022884"/>
    </source>
</evidence>
<dbReference type="InterPro" id="IPR033714">
    <property type="entry name" value="tRNA_bind_bactPheRS"/>
</dbReference>
<evidence type="ECO:0000256" key="4">
    <source>
        <dbReference type="ARBA" id="ARBA00022490"/>
    </source>
</evidence>
<evidence type="ECO:0000256" key="16">
    <source>
        <dbReference type="PROSITE-ProRule" id="PRU00209"/>
    </source>
</evidence>
<dbReference type="RefSeq" id="WP_047812014.1">
    <property type="nucleotide sequence ID" value="NZ_LDZY01000023.1"/>
</dbReference>
<dbReference type="PROSITE" id="PS50886">
    <property type="entry name" value="TRBD"/>
    <property type="match status" value="1"/>
</dbReference>
<sequence length="801" mass="89380">MKVSMEWLHKLVDVNQTAEELAETLTRGGIEVESVENLNKGFEKVVIGEISSLTKHPNADRLWVCDVNVGQKNVTIVTGAQNLQAGDRIPVAMIGAVLPNDLAIRKSKLRGVVSEGMLCSREELLLDASVGLDRSEGGILVLAAEAPIGENFGKYLGREDSVLDLELYPNRPDCLAMVNVAREVASLTGKQPHLPKWADTAKGLDLPAAENLKIIIEEEELCRRYAGLVVENVHIAPSPEWMQRRLKAAGVRPISNIVDITNYCMLEMGQPLHAFDRDKITGNIHVRSAKAGEKIVTLDGVERSLQADTLLIADDRQALAVAGVMGGVDSEVTGDTKCLLIESAHFAGVSIRRTSRRLGLRSEASNRYEKGVNPYGCVATLGRVCELLLELGAGRPVAFLDELKTLPLQRQITLSVQHTSTVLGLELKDSDIRQVLENLNFKYEEMEGIFDVEIPTYRADLEIEEDLMEEVARLRGYDLIPTTLPQGDTTQGRRTPEQEFRRRLRKVLVQSGMDEVMTYTFTGAAKDAQWGSAQHSISLLNPLREELSVMRTSLVPGLLEVAAKNTARRNTEISIFEVGTTYWGDEKPLRELPREVLRVAGVAVGKSGRHWLNSQTQYDFFYVKGILEEIAREFGLKFDYRMSENRPRLHPGRSADVYLHNECIGFLGEIHPSEEKEWALERAVLFELDLGVLFKHMRPIVRAQSIPRFPAINRDLAVVVPIDTSAAAVMTKIHKLGGELLQNVELFDVYTGKSIPEGRKSLAFSLHYQSLERTLTDEEVNILNSRILEGIQQEFDAEWRK</sequence>
<dbReference type="NCBIfam" id="NF045760">
    <property type="entry name" value="YtpR"/>
    <property type="match status" value="1"/>
</dbReference>
<keyword evidence="8 15" id="KW-0547">Nucleotide-binding</keyword>
<evidence type="ECO:0000256" key="12">
    <source>
        <dbReference type="ARBA" id="ARBA00022917"/>
    </source>
</evidence>
<feature type="domain" description="B5" evidence="19">
    <location>
        <begin position="407"/>
        <end position="482"/>
    </location>
</feature>
<dbReference type="STRING" id="476652.DEAC_c42530"/>
<evidence type="ECO:0000256" key="8">
    <source>
        <dbReference type="ARBA" id="ARBA00022741"/>
    </source>
</evidence>
<keyword evidence="4 15" id="KW-0963">Cytoplasm</keyword>
<comment type="catalytic activity">
    <reaction evidence="14 15">
        <text>tRNA(Phe) + L-phenylalanine + ATP = L-phenylalanyl-tRNA(Phe) + AMP + diphosphate + H(+)</text>
        <dbReference type="Rhea" id="RHEA:19413"/>
        <dbReference type="Rhea" id="RHEA-COMP:9668"/>
        <dbReference type="Rhea" id="RHEA-COMP:9699"/>
        <dbReference type="ChEBI" id="CHEBI:15378"/>
        <dbReference type="ChEBI" id="CHEBI:30616"/>
        <dbReference type="ChEBI" id="CHEBI:33019"/>
        <dbReference type="ChEBI" id="CHEBI:58095"/>
        <dbReference type="ChEBI" id="CHEBI:78442"/>
        <dbReference type="ChEBI" id="CHEBI:78531"/>
        <dbReference type="ChEBI" id="CHEBI:456215"/>
        <dbReference type="EC" id="6.1.1.20"/>
    </reaction>
</comment>
<keyword evidence="6 15" id="KW-0436">Ligase</keyword>
<dbReference type="PROSITE" id="PS51447">
    <property type="entry name" value="FDX_ACB"/>
    <property type="match status" value="1"/>
</dbReference>
<dbReference type="Gene3D" id="2.40.50.140">
    <property type="entry name" value="Nucleic acid-binding proteins"/>
    <property type="match status" value="1"/>
</dbReference>
<dbReference type="GO" id="GO:0005524">
    <property type="term" value="F:ATP binding"/>
    <property type="evidence" value="ECO:0007669"/>
    <property type="project" value="UniProtKB-UniRule"/>
</dbReference>
<evidence type="ECO:0000256" key="9">
    <source>
        <dbReference type="ARBA" id="ARBA00022840"/>
    </source>
</evidence>
<dbReference type="GO" id="GO:0009328">
    <property type="term" value="C:phenylalanine-tRNA ligase complex"/>
    <property type="evidence" value="ECO:0007669"/>
    <property type="project" value="TreeGrafter"/>
</dbReference>
<feature type="binding site" evidence="15">
    <location>
        <position position="466"/>
    </location>
    <ligand>
        <name>Mg(2+)</name>
        <dbReference type="ChEBI" id="CHEBI:18420"/>
        <note>shared with alpha subunit</note>
    </ligand>
</feature>
<dbReference type="SUPFAM" id="SSF46955">
    <property type="entry name" value="Putative DNA-binding domain"/>
    <property type="match status" value="1"/>
</dbReference>
<dbReference type="PANTHER" id="PTHR10947:SF0">
    <property type="entry name" value="PHENYLALANINE--TRNA LIGASE BETA SUBUNIT"/>
    <property type="match status" value="1"/>
</dbReference>
<dbReference type="InterPro" id="IPR020825">
    <property type="entry name" value="Phe-tRNA_synthase-like_B3/B4"/>
</dbReference>
<evidence type="ECO:0000313" key="21">
    <source>
        <dbReference type="Proteomes" id="UP000036356"/>
    </source>
</evidence>
<dbReference type="InterPro" id="IPR004532">
    <property type="entry name" value="Phe-tRNA-ligase_IIc_bsu_bact"/>
</dbReference>
<dbReference type="Gene3D" id="3.30.930.10">
    <property type="entry name" value="Bira Bifunctional Protein, Domain 2"/>
    <property type="match status" value="1"/>
</dbReference>
<evidence type="ECO:0000256" key="10">
    <source>
        <dbReference type="ARBA" id="ARBA00022842"/>
    </source>
</evidence>
<dbReference type="GO" id="GO:0006432">
    <property type="term" value="P:phenylalanyl-tRNA aminoacylation"/>
    <property type="evidence" value="ECO:0007669"/>
    <property type="project" value="UniProtKB-UniRule"/>
</dbReference>
<dbReference type="FunFam" id="3.50.40.10:FF:000001">
    <property type="entry name" value="Phenylalanine--tRNA ligase beta subunit"/>
    <property type="match status" value="1"/>
</dbReference>
<keyword evidence="12 15" id="KW-0648">Protein biosynthesis</keyword>
<dbReference type="EMBL" id="LDZY01000023">
    <property type="protein sequence ID" value="KLU63837.1"/>
    <property type="molecule type" value="Genomic_DNA"/>
</dbReference>
<evidence type="ECO:0000256" key="6">
    <source>
        <dbReference type="ARBA" id="ARBA00022598"/>
    </source>
</evidence>
<dbReference type="PANTHER" id="PTHR10947">
    <property type="entry name" value="PHENYLALANYL-TRNA SYNTHETASE BETA CHAIN AND LEUCINE-RICH REPEAT-CONTAINING PROTEIN 47"/>
    <property type="match status" value="1"/>
</dbReference>
<dbReference type="InterPro" id="IPR036690">
    <property type="entry name" value="Fdx_antiC-bd_sf"/>
</dbReference>
<dbReference type="SMART" id="SM00896">
    <property type="entry name" value="FDX-ACB"/>
    <property type="match status" value="1"/>
</dbReference>
<keyword evidence="5 16" id="KW-0820">tRNA-binding</keyword>
<comment type="cofactor">
    <cofactor evidence="15">
        <name>Mg(2+)</name>
        <dbReference type="ChEBI" id="CHEBI:18420"/>
    </cofactor>
    <text evidence="15">Binds 2 magnesium ions per tetramer.</text>
</comment>
<dbReference type="Pfam" id="PF17759">
    <property type="entry name" value="tRNA_synthFbeta"/>
    <property type="match status" value="1"/>
</dbReference>
<evidence type="ECO:0000259" key="17">
    <source>
        <dbReference type="PROSITE" id="PS50886"/>
    </source>
</evidence>
<dbReference type="InterPro" id="IPR002547">
    <property type="entry name" value="tRNA-bd_dom"/>
</dbReference>
<dbReference type="GO" id="GO:0004826">
    <property type="term" value="F:phenylalanine-tRNA ligase activity"/>
    <property type="evidence" value="ECO:0007669"/>
    <property type="project" value="UniProtKB-UniRule"/>
</dbReference>
<dbReference type="InterPro" id="IPR009061">
    <property type="entry name" value="DNA-bd_dom_put_sf"/>
</dbReference>
<feature type="binding site" evidence="15">
    <location>
        <position position="469"/>
    </location>
    <ligand>
        <name>Mg(2+)</name>
        <dbReference type="ChEBI" id="CHEBI:18420"/>
        <note>shared with alpha subunit</note>
    </ligand>
</feature>
<dbReference type="Gene3D" id="3.30.56.10">
    <property type="match status" value="2"/>
</dbReference>
<comment type="caution">
    <text evidence="20">The sequence shown here is derived from an EMBL/GenBank/DDBJ whole genome shotgun (WGS) entry which is preliminary data.</text>
</comment>
<evidence type="ECO:0000256" key="5">
    <source>
        <dbReference type="ARBA" id="ARBA00022555"/>
    </source>
</evidence>
<keyword evidence="13 15" id="KW-0030">Aminoacyl-tRNA synthetase</keyword>
<keyword evidence="7 15" id="KW-0479">Metal-binding</keyword>
<keyword evidence="9 15" id="KW-0067">ATP-binding</keyword>
<protein>
    <recommendedName>
        <fullName evidence="15">Phenylalanine--tRNA ligase beta subunit</fullName>
        <ecNumber evidence="15">6.1.1.20</ecNumber>
    </recommendedName>
    <alternativeName>
        <fullName evidence="15">Phenylalanyl-tRNA synthetase beta subunit</fullName>
        <shortName evidence="15">PheRS</shortName>
    </alternativeName>
</protein>
<dbReference type="SUPFAM" id="SSF54991">
    <property type="entry name" value="Anticodon-binding domain of PheRS"/>
    <property type="match status" value="1"/>
</dbReference>
<dbReference type="GO" id="GO:0140096">
    <property type="term" value="F:catalytic activity, acting on a protein"/>
    <property type="evidence" value="ECO:0007669"/>
    <property type="project" value="UniProtKB-ARBA"/>
</dbReference>
<proteinExistence type="inferred from homology"/>
<dbReference type="InterPro" id="IPR005147">
    <property type="entry name" value="tRNA_synthase_B5-dom"/>
</dbReference>
<evidence type="ECO:0000256" key="7">
    <source>
        <dbReference type="ARBA" id="ARBA00022723"/>
    </source>
</evidence>
<dbReference type="Pfam" id="PF03484">
    <property type="entry name" value="B5"/>
    <property type="match status" value="1"/>
</dbReference>
<evidence type="ECO:0000256" key="14">
    <source>
        <dbReference type="ARBA" id="ARBA00049255"/>
    </source>
</evidence>
<evidence type="ECO:0000259" key="19">
    <source>
        <dbReference type="PROSITE" id="PS51483"/>
    </source>
</evidence>
<accession>A0A0J1FK83</accession>
<keyword evidence="21" id="KW-1185">Reference proteome</keyword>
<dbReference type="SUPFAM" id="SSF55681">
    <property type="entry name" value="Class II aaRS and biotin synthetases"/>
    <property type="match status" value="1"/>
</dbReference>
<dbReference type="InterPro" id="IPR005146">
    <property type="entry name" value="B3/B4_tRNA-bd"/>
</dbReference>
<dbReference type="Pfam" id="PF03483">
    <property type="entry name" value="B3_4"/>
    <property type="match status" value="1"/>
</dbReference>
<feature type="domain" description="TRNA-binding" evidence="17">
    <location>
        <begin position="39"/>
        <end position="153"/>
    </location>
</feature>
<dbReference type="InterPro" id="IPR045864">
    <property type="entry name" value="aa-tRNA-synth_II/BPL/LPL"/>
</dbReference>
<dbReference type="Pfam" id="PF03147">
    <property type="entry name" value="FDX-ACB"/>
    <property type="match status" value="1"/>
</dbReference>
<dbReference type="InterPro" id="IPR045060">
    <property type="entry name" value="Phe-tRNA-ligase_IIc_bsu"/>
</dbReference>
<evidence type="ECO:0000256" key="1">
    <source>
        <dbReference type="ARBA" id="ARBA00004496"/>
    </source>
</evidence>
<evidence type="ECO:0000256" key="3">
    <source>
        <dbReference type="ARBA" id="ARBA00011209"/>
    </source>
</evidence>
<dbReference type="SUPFAM" id="SSF50249">
    <property type="entry name" value="Nucleic acid-binding proteins"/>
    <property type="match status" value="1"/>
</dbReference>
<dbReference type="Proteomes" id="UP000036356">
    <property type="component" value="Unassembled WGS sequence"/>
</dbReference>